<dbReference type="Proteomes" id="UP000777438">
    <property type="component" value="Unassembled WGS sequence"/>
</dbReference>
<gene>
    <name evidence="3" type="ORF">B0T10DRAFT_475810</name>
</gene>
<accession>A0A9P8WHL9</accession>
<organism evidence="3 4">
    <name type="scientific">Thelonectria olida</name>
    <dbReference type="NCBI Taxonomy" id="1576542"/>
    <lineage>
        <taxon>Eukaryota</taxon>
        <taxon>Fungi</taxon>
        <taxon>Dikarya</taxon>
        <taxon>Ascomycota</taxon>
        <taxon>Pezizomycotina</taxon>
        <taxon>Sordariomycetes</taxon>
        <taxon>Hypocreomycetidae</taxon>
        <taxon>Hypocreales</taxon>
        <taxon>Nectriaceae</taxon>
        <taxon>Thelonectria</taxon>
    </lineage>
</organism>
<dbReference type="GO" id="GO:0045271">
    <property type="term" value="C:respiratory chain complex I"/>
    <property type="evidence" value="ECO:0007669"/>
    <property type="project" value="InterPro"/>
</dbReference>
<evidence type="ECO:0000256" key="1">
    <source>
        <dbReference type="ARBA" id="ARBA00007355"/>
    </source>
</evidence>
<dbReference type="PANTHER" id="PTHR32470:SF2">
    <property type="entry name" value="NADH DEHYDROGENASE [UBIQUINONE] 1 ALPHA SUBCOMPLEX ASSEMBLY FACTOR 2"/>
    <property type="match status" value="1"/>
</dbReference>
<dbReference type="GO" id="GO:0005739">
    <property type="term" value="C:mitochondrion"/>
    <property type="evidence" value="ECO:0007669"/>
    <property type="project" value="TreeGrafter"/>
</dbReference>
<dbReference type="InterPro" id="IPR007763">
    <property type="entry name" value="NDUFA12"/>
</dbReference>
<keyword evidence="4" id="KW-1185">Reference proteome</keyword>
<evidence type="ECO:0000256" key="2">
    <source>
        <dbReference type="SAM" id="MobiDB-lite"/>
    </source>
</evidence>
<protein>
    <recommendedName>
        <fullName evidence="5">NADH dehydrogenase [ubiquinone] 1 alpha subcomplex subunit</fullName>
    </recommendedName>
</protein>
<dbReference type="AlphaFoldDB" id="A0A9P8WHL9"/>
<dbReference type="OrthoDB" id="10255576at2759"/>
<dbReference type="InterPro" id="IPR052618">
    <property type="entry name" value="ComplexI_NDUFA12"/>
</dbReference>
<dbReference type="Pfam" id="PF05071">
    <property type="entry name" value="NDUFA12"/>
    <property type="match status" value="1"/>
</dbReference>
<dbReference type="PANTHER" id="PTHR32470">
    <property type="entry name" value="ADH DEHYDROGENASE [UBIQUINONE] 1 ALPHA SUBCOMPLEX ASSEMBLY FACTOR 2"/>
    <property type="match status" value="1"/>
</dbReference>
<feature type="region of interest" description="Disordered" evidence="2">
    <location>
        <begin position="152"/>
        <end position="223"/>
    </location>
</feature>
<dbReference type="GO" id="GO:0032981">
    <property type="term" value="P:mitochondrial respiratory chain complex I assembly"/>
    <property type="evidence" value="ECO:0007669"/>
    <property type="project" value="TreeGrafter"/>
</dbReference>
<comment type="caution">
    <text evidence="3">The sequence shown here is derived from an EMBL/GenBank/DDBJ whole genome shotgun (WGS) entry which is preliminary data.</text>
</comment>
<sequence length="223" mass="25731">MMWLVARVANSRIFDILTSRLKAPSPKPSGDNLTGTLQMASKRIGPIARTWYQWKALRLPWRKRFLMGYDLEGNTYWEFRLTRGTEGSERWRRIVNYPRSTHYSQVKVSPQWHQWLRHTRRDPPTIVEQQDNVVRQERIKVLAAQADARWEAKPKVMEAPETTAQRLAPVNSAPAQEAKGQPSGKPAEEENENPEDPWAKAKAQGPGESWQPSAWDPTAPKKR</sequence>
<reference evidence="3 4" key="1">
    <citation type="journal article" date="2021" name="Nat. Commun.">
        <title>Genetic determinants of endophytism in the Arabidopsis root mycobiome.</title>
        <authorList>
            <person name="Mesny F."/>
            <person name="Miyauchi S."/>
            <person name="Thiergart T."/>
            <person name="Pickel B."/>
            <person name="Atanasova L."/>
            <person name="Karlsson M."/>
            <person name="Huettel B."/>
            <person name="Barry K.W."/>
            <person name="Haridas S."/>
            <person name="Chen C."/>
            <person name="Bauer D."/>
            <person name="Andreopoulos W."/>
            <person name="Pangilinan J."/>
            <person name="LaButti K."/>
            <person name="Riley R."/>
            <person name="Lipzen A."/>
            <person name="Clum A."/>
            <person name="Drula E."/>
            <person name="Henrissat B."/>
            <person name="Kohler A."/>
            <person name="Grigoriev I.V."/>
            <person name="Martin F.M."/>
            <person name="Hacquard S."/>
        </authorList>
    </citation>
    <scope>NUCLEOTIDE SEQUENCE [LARGE SCALE GENOMIC DNA]</scope>
    <source>
        <strain evidence="3 4">MPI-CAGE-CH-0241</strain>
    </source>
</reference>
<evidence type="ECO:0000313" key="4">
    <source>
        <dbReference type="Proteomes" id="UP000777438"/>
    </source>
</evidence>
<name>A0A9P8WHL9_9HYPO</name>
<dbReference type="EMBL" id="JAGPYM010000003">
    <property type="protein sequence ID" value="KAH6897034.1"/>
    <property type="molecule type" value="Genomic_DNA"/>
</dbReference>
<proteinExistence type="inferred from homology"/>
<comment type="similarity">
    <text evidence="1">Belongs to the complex I NDUFA12 subunit family.</text>
</comment>
<evidence type="ECO:0000313" key="3">
    <source>
        <dbReference type="EMBL" id="KAH6897034.1"/>
    </source>
</evidence>
<evidence type="ECO:0008006" key="5">
    <source>
        <dbReference type="Google" id="ProtNLM"/>
    </source>
</evidence>